<dbReference type="GO" id="GO:0004869">
    <property type="term" value="F:cysteine-type endopeptidase inhibitor activity"/>
    <property type="evidence" value="ECO:0007669"/>
    <property type="project" value="UniProtKB-KW"/>
</dbReference>
<evidence type="ECO:0000256" key="3">
    <source>
        <dbReference type="SAM" id="SignalP"/>
    </source>
</evidence>
<dbReference type="PANTHER" id="PTHR36530:SF1">
    <property type="entry name" value="AMOEBIASIN-1"/>
    <property type="match status" value="1"/>
</dbReference>
<accession>A0A0W0VHF2</accession>
<dbReference type="InterPro" id="IPR036331">
    <property type="entry name" value="Chagasin-like_sf"/>
</dbReference>
<evidence type="ECO:0000313" key="5">
    <source>
        <dbReference type="EMBL" id="KTD19522.1"/>
    </source>
</evidence>
<reference evidence="5 6" key="1">
    <citation type="submission" date="2015-11" db="EMBL/GenBank/DDBJ databases">
        <title>Genomic analysis of 38 Legionella species identifies large and diverse effector repertoires.</title>
        <authorList>
            <person name="Burstein D."/>
            <person name="Amaro F."/>
            <person name="Zusman T."/>
            <person name="Lifshitz Z."/>
            <person name="Cohen O."/>
            <person name="Gilbert J.A."/>
            <person name="Pupko T."/>
            <person name="Shuman H.A."/>
            <person name="Segal G."/>
        </authorList>
    </citation>
    <scope>NUCLEOTIDE SEQUENCE [LARGE SCALE GENOMIC DNA]</scope>
    <source>
        <strain evidence="5 6">Bercovier 4</strain>
    </source>
</reference>
<dbReference type="OrthoDB" id="670336at2"/>
<feature type="domain" description="Proteinase inhibitor I42 chagasin" evidence="4">
    <location>
        <begin position="32"/>
        <end position="109"/>
    </location>
</feature>
<gene>
    <name evidence="5" type="ORF">Lisr_2084</name>
</gene>
<evidence type="ECO:0000256" key="1">
    <source>
        <dbReference type="ARBA" id="ARBA00022690"/>
    </source>
</evidence>
<dbReference type="InterPro" id="IPR018990">
    <property type="entry name" value="Prot_inh_I42_chagasin"/>
</dbReference>
<dbReference type="RefSeq" id="WP_058502395.1">
    <property type="nucleotide sequence ID" value="NZ_CAAAJA010000056.1"/>
</dbReference>
<dbReference type="Proteomes" id="UP000054761">
    <property type="component" value="Unassembled WGS sequence"/>
</dbReference>
<sequence length="133" mass="15427">MRYLAIIGLCLAAVCVQAENSMTLNVDRQKKFFIVSLASNPTTGYQWTVKNYDKSLLNLERTYYEREKTNLMGAGGHTQFKFVLRKGKEYPDKTTMLFQYARPWEKENEGTLKEVNVYFNQSGMPDTETKTQD</sequence>
<keyword evidence="1" id="KW-0646">Protease inhibitor</keyword>
<evidence type="ECO:0000313" key="6">
    <source>
        <dbReference type="Proteomes" id="UP000054761"/>
    </source>
</evidence>
<proteinExistence type="predicted"/>
<protein>
    <submittedName>
        <fullName evidence="5">Secreted protein</fullName>
    </submittedName>
</protein>
<dbReference type="InterPro" id="IPR052781">
    <property type="entry name" value="Cys_protease_inhibitor_I42"/>
</dbReference>
<dbReference type="PATRIC" id="fig|454.4.peg.2271"/>
<keyword evidence="6" id="KW-1185">Reference proteome</keyword>
<dbReference type="SUPFAM" id="SSF141066">
    <property type="entry name" value="ICP-like"/>
    <property type="match status" value="1"/>
</dbReference>
<dbReference type="PANTHER" id="PTHR36530">
    <property type="entry name" value="INHIBITOR OF CYSTEINE PEPTIDASE"/>
    <property type="match status" value="1"/>
</dbReference>
<feature type="signal peptide" evidence="3">
    <location>
        <begin position="1"/>
        <end position="18"/>
    </location>
</feature>
<dbReference type="STRING" id="454.Lisr_2084"/>
<feature type="chain" id="PRO_5006914811" evidence="3">
    <location>
        <begin position="19"/>
        <end position="133"/>
    </location>
</feature>
<keyword evidence="2" id="KW-0789">Thiol protease inhibitor</keyword>
<organism evidence="5 6">
    <name type="scientific">Legionella israelensis</name>
    <dbReference type="NCBI Taxonomy" id="454"/>
    <lineage>
        <taxon>Bacteria</taxon>
        <taxon>Pseudomonadati</taxon>
        <taxon>Pseudomonadota</taxon>
        <taxon>Gammaproteobacteria</taxon>
        <taxon>Legionellales</taxon>
        <taxon>Legionellaceae</taxon>
        <taxon>Legionella</taxon>
    </lineage>
</organism>
<name>A0A0W0VHF2_9GAMM</name>
<evidence type="ECO:0000259" key="4">
    <source>
        <dbReference type="Pfam" id="PF09394"/>
    </source>
</evidence>
<dbReference type="Gene3D" id="2.60.40.2020">
    <property type="match status" value="1"/>
</dbReference>
<dbReference type="AlphaFoldDB" id="A0A0W0VHF2"/>
<keyword evidence="3" id="KW-0732">Signal</keyword>
<evidence type="ECO:0000256" key="2">
    <source>
        <dbReference type="ARBA" id="ARBA00022704"/>
    </source>
</evidence>
<dbReference type="EMBL" id="LNYH01000112">
    <property type="protein sequence ID" value="KTD19522.1"/>
    <property type="molecule type" value="Genomic_DNA"/>
</dbReference>
<comment type="caution">
    <text evidence="5">The sequence shown here is derived from an EMBL/GenBank/DDBJ whole genome shotgun (WGS) entry which is preliminary data.</text>
</comment>
<dbReference type="Pfam" id="PF09394">
    <property type="entry name" value="Inhibitor_I42"/>
    <property type="match status" value="1"/>
</dbReference>